<reference evidence="9 10" key="1">
    <citation type="submission" date="2016-10" db="EMBL/GenBank/DDBJ databases">
        <authorList>
            <person name="de Groot N.N."/>
        </authorList>
    </citation>
    <scope>NUCLEOTIDE SEQUENCE [LARGE SCALE GENOMIC DNA]</scope>
    <source>
        <strain evidence="9 10">CGMCC 4.2023</strain>
    </source>
</reference>
<dbReference type="Gene3D" id="3.30.2010.10">
    <property type="entry name" value="Metalloproteases ('zincins'), catalytic domain"/>
    <property type="match status" value="1"/>
</dbReference>
<dbReference type="OrthoDB" id="3541294at2"/>
<dbReference type="EMBL" id="FNVU01000006">
    <property type="protein sequence ID" value="SEG57777.1"/>
    <property type="molecule type" value="Genomic_DNA"/>
</dbReference>
<name>A0A1H6BC16_9ACTN</name>
<keyword evidence="4 6" id="KW-0862">Zinc</keyword>
<feature type="transmembrane region" description="Helical" evidence="7">
    <location>
        <begin position="88"/>
        <end position="108"/>
    </location>
</feature>
<keyword evidence="10" id="KW-1185">Reference proteome</keyword>
<keyword evidence="7" id="KW-1133">Transmembrane helix</keyword>
<dbReference type="AlphaFoldDB" id="A0A1H6BC16"/>
<keyword evidence="7" id="KW-0812">Transmembrane</keyword>
<feature type="transmembrane region" description="Helical" evidence="7">
    <location>
        <begin position="34"/>
        <end position="56"/>
    </location>
</feature>
<keyword evidence="5 6" id="KW-0482">Metalloprotease</keyword>
<organism evidence="9 10">
    <name type="scientific">Actinacidiphila yanglinensis</name>
    <dbReference type="NCBI Taxonomy" id="310779"/>
    <lineage>
        <taxon>Bacteria</taxon>
        <taxon>Bacillati</taxon>
        <taxon>Actinomycetota</taxon>
        <taxon>Actinomycetes</taxon>
        <taxon>Kitasatosporales</taxon>
        <taxon>Streptomycetaceae</taxon>
        <taxon>Actinacidiphila</taxon>
    </lineage>
</organism>
<comment type="cofactor">
    <cofactor evidence="6">
        <name>Zn(2+)</name>
        <dbReference type="ChEBI" id="CHEBI:29105"/>
    </cofactor>
    <text evidence="6">Binds 1 zinc ion per subunit.</text>
</comment>
<dbReference type="PANTHER" id="PTHR34978:SF3">
    <property type="entry name" value="SLR0241 PROTEIN"/>
    <property type="match status" value="1"/>
</dbReference>
<dbReference type="InterPro" id="IPR001915">
    <property type="entry name" value="Peptidase_M48"/>
</dbReference>
<dbReference type="CDD" id="cd07326">
    <property type="entry name" value="M56_BlaR1_MecR1_like"/>
    <property type="match status" value="1"/>
</dbReference>
<keyword evidence="3 6" id="KW-0378">Hydrolase</keyword>
<keyword evidence="2" id="KW-0479">Metal-binding</keyword>
<evidence type="ECO:0000256" key="7">
    <source>
        <dbReference type="SAM" id="Phobius"/>
    </source>
</evidence>
<keyword evidence="1 6" id="KW-0645">Protease</keyword>
<dbReference type="GO" id="GO:0004222">
    <property type="term" value="F:metalloendopeptidase activity"/>
    <property type="evidence" value="ECO:0007669"/>
    <property type="project" value="InterPro"/>
</dbReference>
<evidence type="ECO:0000256" key="2">
    <source>
        <dbReference type="ARBA" id="ARBA00022723"/>
    </source>
</evidence>
<evidence type="ECO:0000256" key="4">
    <source>
        <dbReference type="ARBA" id="ARBA00022833"/>
    </source>
</evidence>
<evidence type="ECO:0000259" key="8">
    <source>
        <dbReference type="Pfam" id="PF01435"/>
    </source>
</evidence>
<feature type="domain" description="Peptidase M48" evidence="8">
    <location>
        <begin position="124"/>
        <end position="187"/>
    </location>
</feature>
<accession>A0A1H6BC16</accession>
<gene>
    <name evidence="9" type="ORF">SAMN05216223_106361</name>
</gene>
<comment type="similarity">
    <text evidence="6">Belongs to the peptidase M48 family.</text>
</comment>
<dbReference type="InterPro" id="IPR052173">
    <property type="entry name" value="Beta-lactam_resp_regulator"/>
</dbReference>
<dbReference type="Proteomes" id="UP000236754">
    <property type="component" value="Unassembled WGS sequence"/>
</dbReference>
<protein>
    <submittedName>
        <fullName evidence="9">Peptidase family M48</fullName>
    </submittedName>
</protein>
<dbReference type="GO" id="GO:0006508">
    <property type="term" value="P:proteolysis"/>
    <property type="evidence" value="ECO:0007669"/>
    <property type="project" value="UniProtKB-KW"/>
</dbReference>
<evidence type="ECO:0000313" key="10">
    <source>
        <dbReference type="Proteomes" id="UP000236754"/>
    </source>
</evidence>
<evidence type="ECO:0000256" key="3">
    <source>
        <dbReference type="ARBA" id="ARBA00022801"/>
    </source>
</evidence>
<evidence type="ECO:0000256" key="5">
    <source>
        <dbReference type="ARBA" id="ARBA00023049"/>
    </source>
</evidence>
<evidence type="ECO:0000313" key="9">
    <source>
        <dbReference type="EMBL" id="SEG57777.1"/>
    </source>
</evidence>
<keyword evidence="7" id="KW-0472">Membrane</keyword>
<feature type="transmembrane region" description="Helical" evidence="7">
    <location>
        <begin position="6"/>
        <end position="22"/>
    </location>
</feature>
<sequence>MSDIGIGLCAPLMVGALLALIAPRLRDLLPPRSAAWLLVSAAVVSTGVWVAGLAMIGSTIVGQIPEVAEAGRWSPHTLAAHAPFDRPVGTACALALVACATALVVASWRRVTGLVGMWRECRDLPTTGDVTVVDDPAPAAFALPGAPGRVVVSSGMLRALARDERQALLAHERAHLRHHHHVFLLVLQICAAVNPMLRPLAKAGAFTLERWADEEAADIVGGRPLVARAIARAALAAKRPPKQTLSATSGPIPQRVTALLAPRRPARRPLVATVAVLMTACCASTALAAQDVDALFDAATSSSRPVAARHSPTAADLPETAYGTPTATWTTSAAVVPDTPIPASAVQYGHARERTSWNCATRAARNAANPSSTASGAAIMPTR</sequence>
<proteinExistence type="inferred from homology"/>
<dbReference type="RefSeq" id="WP_103886614.1">
    <property type="nucleotide sequence ID" value="NZ_FNVU01000006.1"/>
</dbReference>
<dbReference type="PANTHER" id="PTHR34978">
    <property type="entry name" value="POSSIBLE SENSOR-TRANSDUCER PROTEIN BLAR"/>
    <property type="match status" value="1"/>
</dbReference>
<evidence type="ECO:0000256" key="1">
    <source>
        <dbReference type="ARBA" id="ARBA00022670"/>
    </source>
</evidence>
<dbReference type="Pfam" id="PF01435">
    <property type="entry name" value="Peptidase_M48"/>
    <property type="match status" value="1"/>
</dbReference>
<evidence type="ECO:0000256" key="6">
    <source>
        <dbReference type="RuleBase" id="RU003983"/>
    </source>
</evidence>
<dbReference type="GO" id="GO:0046872">
    <property type="term" value="F:metal ion binding"/>
    <property type="evidence" value="ECO:0007669"/>
    <property type="project" value="UniProtKB-KW"/>
</dbReference>